<feature type="compositionally biased region" description="Pro residues" evidence="1">
    <location>
        <begin position="133"/>
        <end position="147"/>
    </location>
</feature>
<dbReference type="Proteomes" id="UP000694565">
    <property type="component" value="Unplaced"/>
</dbReference>
<dbReference type="PANTHER" id="PTHR21555:SF0">
    <property type="entry name" value="SPECIFICALLY ANDROGEN-REGULATED GENE PROTEIN"/>
    <property type="match status" value="1"/>
</dbReference>
<feature type="compositionally biased region" description="Pro residues" evidence="1">
    <location>
        <begin position="236"/>
        <end position="251"/>
    </location>
</feature>
<accession>A0A8C2YY49</accession>
<feature type="region of interest" description="Disordered" evidence="1">
    <location>
        <begin position="227"/>
        <end position="257"/>
    </location>
</feature>
<evidence type="ECO:0000256" key="1">
    <source>
        <dbReference type="SAM" id="MobiDB-lite"/>
    </source>
</evidence>
<keyword evidence="3" id="KW-1185">Reference proteome</keyword>
<reference evidence="2" key="1">
    <citation type="submission" date="2025-08" db="UniProtKB">
        <authorList>
            <consortium name="Ensembl"/>
        </authorList>
    </citation>
    <scope>IDENTIFICATION</scope>
</reference>
<feature type="compositionally biased region" description="Basic and acidic residues" evidence="1">
    <location>
        <begin position="375"/>
        <end position="384"/>
    </location>
</feature>
<protein>
    <recommendedName>
        <fullName evidence="4">Specifically androgen-regulated gene protein</fullName>
    </recommendedName>
</protein>
<sequence length="429" mass="45498">MNLMTQPKPPVADLKKHPLASQLCVSKNRDGQLQIGPIVSLCPGPSNEASEIDVIPPPSDFMDEPGLLPHRPIVKYLSPSPTMSNEPGAAVDLEQLRQRAFAKRNTVSSSLTQNHPDQPRKLSLPVLSSDLPMSPPLDEPRTPPIVAPKPKKLPSNIILKSHKGAVPISDDNSEHSVPTSSDRLLLNPQRVHVEALRKLGLLPAGTDSGPALSPILSPKSRMSWAGPLSPISPRAPHSPPYPSVHRPPPAPAAVSPSATSAVLPAPAAFSDSAGSQLSDNKLSVVEDALEAARVSTPPRTPPTLVQHLIPPKLAGVKSATLERSGMGLRDYIAHHDSTKAAASSQLHKNRARPASLGSRKEFASAGTEGSPAGRVNDREPEIRRSLPVHSGDAQKLPRSQGISVLICPRAENGGERREALKKLGLSLST</sequence>
<dbReference type="Ensembl" id="ENSCLMT00005006287.1">
    <property type="protein sequence ID" value="ENSCLMP00005005850.1"/>
    <property type="gene ID" value="ENSCLMG00005003263.1"/>
</dbReference>
<dbReference type="AlphaFoldDB" id="A0A8C2YY49"/>
<dbReference type="PANTHER" id="PTHR21555">
    <property type="entry name" value="SPECIFICALLY ANDROGEN-REGULATED GENE PROTEIN"/>
    <property type="match status" value="1"/>
</dbReference>
<feature type="region of interest" description="Disordered" evidence="1">
    <location>
        <begin position="103"/>
        <end position="152"/>
    </location>
</feature>
<dbReference type="GeneTree" id="ENSGT00390000017874"/>
<name>A0A8C2YY49_CYCLU</name>
<evidence type="ECO:0000313" key="3">
    <source>
        <dbReference type="Proteomes" id="UP000694565"/>
    </source>
</evidence>
<dbReference type="InterPro" id="IPR026152">
    <property type="entry name" value="SARG"/>
</dbReference>
<feature type="region of interest" description="Disordered" evidence="1">
    <location>
        <begin position="339"/>
        <end position="396"/>
    </location>
</feature>
<feature type="compositionally biased region" description="Polar residues" evidence="1">
    <location>
        <begin position="105"/>
        <end position="116"/>
    </location>
</feature>
<reference evidence="2" key="2">
    <citation type="submission" date="2025-09" db="UniProtKB">
        <authorList>
            <consortium name="Ensembl"/>
        </authorList>
    </citation>
    <scope>IDENTIFICATION</scope>
</reference>
<dbReference type="Pfam" id="PF15385">
    <property type="entry name" value="SARG"/>
    <property type="match status" value="1"/>
</dbReference>
<organism evidence="2 3">
    <name type="scientific">Cyclopterus lumpus</name>
    <name type="common">Lumpsucker</name>
    <dbReference type="NCBI Taxonomy" id="8103"/>
    <lineage>
        <taxon>Eukaryota</taxon>
        <taxon>Metazoa</taxon>
        <taxon>Chordata</taxon>
        <taxon>Craniata</taxon>
        <taxon>Vertebrata</taxon>
        <taxon>Euteleostomi</taxon>
        <taxon>Actinopterygii</taxon>
        <taxon>Neopterygii</taxon>
        <taxon>Teleostei</taxon>
        <taxon>Neoteleostei</taxon>
        <taxon>Acanthomorphata</taxon>
        <taxon>Eupercaria</taxon>
        <taxon>Perciformes</taxon>
        <taxon>Cottioidei</taxon>
        <taxon>Cottales</taxon>
        <taxon>Cyclopteridae</taxon>
        <taxon>Cyclopterus</taxon>
    </lineage>
</organism>
<proteinExistence type="predicted"/>
<evidence type="ECO:0008006" key="4">
    <source>
        <dbReference type="Google" id="ProtNLM"/>
    </source>
</evidence>
<evidence type="ECO:0000313" key="2">
    <source>
        <dbReference type="Ensembl" id="ENSCLMP00005005850.1"/>
    </source>
</evidence>